<dbReference type="Pfam" id="PF00072">
    <property type="entry name" value="Response_reg"/>
    <property type="match status" value="1"/>
</dbReference>
<dbReference type="Gene3D" id="3.40.50.2300">
    <property type="match status" value="1"/>
</dbReference>
<name>A0ABS5S0G9_9FLAO</name>
<keyword evidence="4" id="KW-0238">DNA-binding</keyword>
<evidence type="ECO:0000256" key="1">
    <source>
        <dbReference type="PROSITE-ProRule" id="PRU00169"/>
    </source>
</evidence>
<organism evidence="4 5">
    <name type="scientific">Aequorivita echinoideorum</name>
    <dbReference type="NCBI Taxonomy" id="1549647"/>
    <lineage>
        <taxon>Bacteria</taxon>
        <taxon>Pseudomonadati</taxon>
        <taxon>Bacteroidota</taxon>
        <taxon>Flavobacteriia</taxon>
        <taxon>Flavobacteriales</taxon>
        <taxon>Flavobacteriaceae</taxon>
        <taxon>Aequorivita</taxon>
    </lineage>
</organism>
<dbReference type="SUPFAM" id="SSF52172">
    <property type="entry name" value="CheY-like"/>
    <property type="match status" value="1"/>
</dbReference>
<evidence type="ECO:0000313" key="4">
    <source>
        <dbReference type="EMBL" id="MBT0606706.1"/>
    </source>
</evidence>
<reference evidence="4 5" key="1">
    <citation type="submission" date="2021-05" db="EMBL/GenBank/DDBJ databases">
        <title>Aequorivita echinoideorum JCM 30378 genome.</title>
        <authorList>
            <person name="Zhang H."/>
            <person name="Li C."/>
        </authorList>
    </citation>
    <scope>NUCLEOTIDE SEQUENCE [LARGE SCALE GENOMIC DNA]</scope>
    <source>
        <strain evidence="4 5">JCM30378</strain>
    </source>
</reference>
<dbReference type="Gene3D" id="2.40.50.1020">
    <property type="entry name" value="LytTr DNA-binding domain"/>
    <property type="match status" value="1"/>
</dbReference>
<dbReference type="InterPro" id="IPR001789">
    <property type="entry name" value="Sig_transdc_resp-reg_receiver"/>
</dbReference>
<evidence type="ECO:0000259" key="2">
    <source>
        <dbReference type="PROSITE" id="PS50110"/>
    </source>
</evidence>
<feature type="domain" description="Response regulatory" evidence="2">
    <location>
        <begin position="3"/>
        <end position="116"/>
    </location>
</feature>
<dbReference type="SMART" id="SM00850">
    <property type="entry name" value="LytTR"/>
    <property type="match status" value="1"/>
</dbReference>
<dbReference type="InterPro" id="IPR046947">
    <property type="entry name" value="LytR-like"/>
</dbReference>
<accession>A0ABS5S0G9</accession>
<feature type="domain" description="HTH LytTR-type" evidence="3">
    <location>
        <begin position="140"/>
        <end position="240"/>
    </location>
</feature>
<dbReference type="Proteomes" id="UP001297092">
    <property type="component" value="Unassembled WGS sequence"/>
</dbReference>
<dbReference type="EMBL" id="JAHCTB010000001">
    <property type="protein sequence ID" value="MBT0606706.1"/>
    <property type="molecule type" value="Genomic_DNA"/>
</dbReference>
<protein>
    <submittedName>
        <fullName evidence="4">LytTR family DNA-binding domain-containing protein</fullName>
    </submittedName>
</protein>
<dbReference type="SMART" id="SM00448">
    <property type="entry name" value="REC"/>
    <property type="match status" value="1"/>
</dbReference>
<keyword evidence="1" id="KW-0597">Phosphoprotein</keyword>
<comment type="caution">
    <text evidence="4">The sequence shown here is derived from an EMBL/GenBank/DDBJ whole genome shotgun (WGS) entry which is preliminary data.</text>
</comment>
<dbReference type="InterPro" id="IPR007492">
    <property type="entry name" value="LytTR_DNA-bd_dom"/>
</dbReference>
<gene>
    <name evidence="4" type="ORF">KIV10_00790</name>
</gene>
<dbReference type="PROSITE" id="PS50930">
    <property type="entry name" value="HTH_LYTTR"/>
    <property type="match status" value="1"/>
</dbReference>
<dbReference type="Pfam" id="PF04397">
    <property type="entry name" value="LytTR"/>
    <property type="match status" value="1"/>
</dbReference>
<dbReference type="InterPro" id="IPR011006">
    <property type="entry name" value="CheY-like_superfamily"/>
</dbReference>
<dbReference type="PANTHER" id="PTHR37299">
    <property type="entry name" value="TRANSCRIPTIONAL REGULATOR-RELATED"/>
    <property type="match status" value="1"/>
</dbReference>
<dbReference type="PANTHER" id="PTHR37299:SF1">
    <property type="entry name" value="STAGE 0 SPORULATION PROTEIN A HOMOLOG"/>
    <property type="match status" value="1"/>
</dbReference>
<feature type="modified residue" description="4-aspartylphosphate" evidence="1">
    <location>
        <position position="55"/>
    </location>
</feature>
<evidence type="ECO:0000259" key="3">
    <source>
        <dbReference type="PROSITE" id="PS50930"/>
    </source>
</evidence>
<proteinExistence type="predicted"/>
<dbReference type="PROSITE" id="PS50110">
    <property type="entry name" value="RESPONSE_REGULATORY"/>
    <property type="match status" value="1"/>
</dbReference>
<dbReference type="RefSeq" id="WP_214111585.1">
    <property type="nucleotide sequence ID" value="NZ_JAHCTB010000001.1"/>
</dbReference>
<dbReference type="GO" id="GO:0003677">
    <property type="term" value="F:DNA binding"/>
    <property type="evidence" value="ECO:0007669"/>
    <property type="project" value="UniProtKB-KW"/>
</dbReference>
<keyword evidence="5" id="KW-1185">Reference proteome</keyword>
<sequence length="240" mass="28001">MLKTILIDDEENSLKSLSWELTQFCNNVSILKTFTKASEGILYLKNNSVDCVFLDIEMPEMDGFKFLEYFPERNFQVVFVTAYHQYAIKAIKQQAIDYLLKPVDADDLIITVEKIKKRLKDQASWQRIEERLFALPEKRITIPVDGKLVFLSASDILYCESDGNYCKIFTEDQKHIFVTKKLKEIHQLLPGELFFRVHKSYVVNLQKIKEYLKTDGYLVVGNHKKIPVSRTKKATFLDSL</sequence>
<evidence type="ECO:0000313" key="5">
    <source>
        <dbReference type="Proteomes" id="UP001297092"/>
    </source>
</evidence>